<evidence type="ECO:0000256" key="1">
    <source>
        <dbReference type="SAM" id="MobiDB-lite"/>
    </source>
</evidence>
<evidence type="ECO:0000313" key="2">
    <source>
        <dbReference type="EMBL" id="MFN6549527.1"/>
    </source>
</evidence>
<dbReference type="RefSeq" id="WP_409548471.1">
    <property type="nucleotide sequence ID" value="NZ_JBKBDE010000001.1"/>
</dbReference>
<proteinExistence type="predicted"/>
<accession>A0ABW9LRX0</accession>
<protein>
    <recommendedName>
        <fullName evidence="4">Schlafen AlbA-2 domain-containing protein</fullName>
    </recommendedName>
</protein>
<evidence type="ECO:0008006" key="4">
    <source>
        <dbReference type="Google" id="ProtNLM"/>
    </source>
</evidence>
<reference evidence="2 3" key="1">
    <citation type="submission" date="2024-12" db="EMBL/GenBank/DDBJ databases">
        <title>The coexistence of Mycolicibacterium septicum and Mycolicibacterium nivoides in clinical samples.</title>
        <authorList>
            <person name="Wang C."/>
            <person name="Feng Y."/>
            <person name="Zong Z."/>
        </authorList>
    </citation>
    <scope>NUCLEOTIDE SEQUENCE [LARGE SCALE GENOMIC DNA]</scope>
    <source>
        <strain evidence="2 3">120310</strain>
    </source>
</reference>
<feature type="region of interest" description="Disordered" evidence="1">
    <location>
        <begin position="223"/>
        <end position="248"/>
    </location>
</feature>
<gene>
    <name evidence="2" type="ORF">ACK4CP_03940</name>
</gene>
<keyword evidence="3" id="KW-1185">Reference proteome</keyword>
<dbReference type="Proteomes" id="UP001635817">
    <property type="component" value="Unassembled WGS sequence"/>
</dbReference>
<comment type="caution">
    <text evidence="2">The sequence shown here is derived from an EMBL/GenBank/DDBJ whole genome shotgun (WGS) entry which is preliminary data.</text>
</comment>
<sequence length="465" mass="51140">MDSEPLTLSDIDTTRALRTDDELLRLVAAIHGSRPEAQETNWLEWKSSLDLNTAAGKFAVAKAVLGFANRSVEDARLNCGGVAYMVVGVEPGAAAGIPAIDHADLTPGIKTYAATPRFTPRTVRFEGVEVLVVVVEPPELGDSQHTLQKQYDRFHAGIVFHRGAARTAPAGTKEVEMLERRLLQGAQRAELDLTLTATADPLIRLSIERENFEDWLRRHETYVRANSGKPADRPPPRPKPQPNPARPAWAAPDTFSSLGDITGSFGMLRYADPKDAEEFDRRVADYPTKLRGRLLDHVLRQIVDDDDANTVHFQVGNDTDDPVSGVQLVIRIPKAGLLVHTHPPRVRALPELPTWPEPLKFVLANHPTGVEWPSAADVLSPHAESVADQGDVFEVTWNVGDLRPRARSGDFTLTVVAGPNAPEKISVEMTASAMDRRGTRTKTEQLSVAPEAWILDDFYDAEPED</sequence>
<name>A0ABW9LRX0_9MYCO</name>
<evidence type="ECO:0000313" key="3">
    <source>
        <dbReference type="Proteomes" id="UP001635817"/>
    </source>
</evidence>
<organism evidence="2 3">
    <name type="scientific">Mycolicibacterium septicum</name>
    <dbReference type="NCBI Taxonomy" id="98668"/>
    <lineage>
        <taxon>Bacteria</taxon>
        <taxon>Bacillati</taxon>
        <taxon>Actinomycetota</taxon>
        <taxon>Actinomycetes</taxon>
        <taxon>Mycobacteriales</taxon>
        <taxon>Mycobacteriaceae</taxon>
        <taxon>Mycolicibacterium</taxon>
    </lineage>
</organism>
<dbReference type="EMBL" id="JBKBDE010000001">
    <property type="protein sequence ID" value="MFN6549527.1"/>
    <property type="molecule type" value="Genomic_DNA"/>
</dbReference>